<evidence type="ECO:0000259" key="2">
    <source>
        <dbReference type="Pfam" id="PF00296"/>
    </source>
</evidence>
<sequence length="319" mass="35451">MTRIGFHASHEQFPPGELLRLAAHAEASGFDAVMCSDHFHPWSRRQGQSGHAWTWLGAAMATTSCSYGVVNAPVGRYHPAVIAQAAATLDAMFPDRFWLAAGSGEALNERMAGPWPDKSERNRRLLEAVEVMRALWRGECVDHQGAFRVDQARLFTRPVKPPLVFVPALSEKTAKWGAEWADGLITVSQPLEKLRPIVEAFRNHGGAGKPVYLQVKLSYATDEATALREAHEQWATNVLEPALSEDVGTPQAYEALAEQVTPQQVAKAVHVSADADQHVEWLQTYLDMGVDALYLHNVSTRQKEFIDVFARDVLPRLRR</sequence>
<evidence type="ECO:0000313" key="4">
    <source>
        <dbReference type="Proteomes" id="UP000256829"/>
    </source>
</evidence>
<dbReference type="InterPro" id="IPR036661">
    <property type="entry name" value="Luciferase-like_sf"/>
</dbReference>
<dbReference type="GO" id="GO:0016705">
    <property type="term" value="F:oxidoreductase activity, acting on paired donors, with incorporation or reduction of molecular oxygen"/>
    <property type="evidence" value="ECO:0007669"/>
    <property type="project" value="InterPro"/>
</dbReference>
<dbReference type="EMBL" id="QTJR01000005">
    <property type="protein sequence ID" value="RDY67585.1"/>
    <property type="molecule type" value="Genomic_DNA"/>
</dbReference>
<dbReference type="RefSeq" id="WP_115842352.1">
    <property type="nucleotide sequence ID" value="NZ_CP183976.1"/>
</dbReference>
<keyword evidence="1 3" id="KW-0560">Oxidoreductase</keyword>
<dbReference type="NCBIfam" id="TIGR03885">
    <property type="entry name" value="flavin_revert"/>
    <property type="match status" value="1"/>
</dbReference>
<dbReference type="Proteomes" id="UP000256829">
    <property type="component" value="Unassembled WGS sequence"/>
</dbReference>
<evidence type="ECO:0000256" key="1">
    <source>
        <dbReference type="ARBA" id="ARBA00023002"/>
    </source>
</evidence>
<evidence type="ECO:0000313" key="3">
    <source>
        <dbReference type="EMBL" id="RDY67585.1"/>
    </source>
</evidence>
<dbReference type="InterPro" id="IPR023907">
    <property type="entry name" value="Non-F420_Flavin_OxRdtase"/>
</dbReference>
<dbReference type="AlphaFoldDB" id="A0A3D8VE66"/>
<dbReference type="NCBIfam" id="TIGR03557">
    <property type="entry name" value="F420_G6P_family"/>
    <property type="match status" value="1"/>
</dbReference>
<proteinExistence type="predicted"/>
<reference evidence="3 4" key="1">
    <citation type="submission" date="2018-08" db="EMBL/GenBank/DDBJ databases">
        <title>Lysobacter soli KCTC 22011, whole genome shotgun sequence.</title>
        <authorList>
            <person name="Zhang X."/>
            <person name="Feng G."/>
            <person name="Zhu H."/>
        </authorList>
    </citation>
    <scope>NUCLEOTIDE SEQUENCE [LARGE SCALE GENOMIC DNA]</scope>
    <source>
        <strain evidence="3 4">KCTC 22011</strain>
    </source>
</reference>
<dbReference type="CDD" id="cd01097">
    <property type="entry name" value="Tetrahydromethanopterin_reductase"/>
    <property type="match status" value="1"/>
</dbReference>
<dbReference type="EC" id="1.-.-.-" evidence="3"/>
<dbReference type="Gene3D" id="3.20.20.30">
    <property type="entry name" value="Luciferase-like domain"/>
    <property type="match status" value="1"/>
</dbReference>
<comment type="caution">
    <text evidence="3">The sequence shown here is derived from an EMBL/GenBank/DDBJ whole genome shotgun (WGS) entry which is preliminary data.</text>
</comment>
<name>A0A3D8VE66_9GAMM</name>
<dbReference type="InterPro" id="IPR019945">
    <property type="entry name" value="F420_G6P_DH-rel"/>
</dbReference>
<dbReference type="Pfam" id="PF00296">
    <property type="entry name" value="Bac_luciferase"/>
    <property type="match status" value="1"/>
</dbReference>
<feature type="domain" description="Luciferase-like" evidence="2">
    <location>
        <begin position="3"/>
        <end position="291"/>
    </location>
</feature>
<keyword evidence="4" id="KW-1185">Reference proteome</keyword>
<dbReference type="SUPFAM" id="SSF51679">
    <property type="entry name" value="Bacterial luciferase-like"/>
    <property type="match status" value="1"/>
</dbReference>
<gene>
    <name evidence="3" type="ORF">DX912_09135</name>
</gene>
<organism evidence="3 4">
    <name type="scientific">Lysobacter soli</name>
    <dbReference type="NCBI Taxonomy" id="453783"/>
    <lineage>
        <taxon>Bacteria</taxon>
        <taxon>Pseudomonadati</taxon>
        <taxon>Pseudomonadota</taxon>
        <taxon>Gammaproteobacteria</taxon>
        <taxon>Lysobacterales</taxon>
        <taxon>Lysobacteraceae</taxon>
        <taxon>Lysobacter</taxon>
    </lineage>
</organism>
<dbReference type="InterPro" id="IPR011251">
    <property type="entry name" value="Luciferase-like_dom"/>
</dbReference>
<dbReference type="PANTHER" id="PTHR43244">
    <property type="match status" value="1"/>
</dbReference>
<dbReference type="InterPro" id="IPR050564">
    <property type="entry name" value="F420-G6PD/mer"/>
</dbReference>
<protein>
    <submittedName>
        <fullName evidence="3">TIGR03557 family F420-dependent LLM class oxidoreductase</fullName>
        <ecNumber evidence="3">1.-.-.-</ecNumber>
    </submittedName>
</protein>
<accession>A0A3D8VE66</accession>
<dbReference type="PANTHER" id="PTHR43244:SF1">
    <property type="entry name" value="5,10-METHYLENETETRAHYDROMETHANOPTERIN REDUCTASE"/>
    <property type="match status" value="1"/>
</dbReference>